<keyword evidence="9" id="KW-1185">Reference proteome</keyword>
<dbReference type="PANTHER" id="PTHR43124:SF3">
    <property type="entry name" value="CHLORAMPHENICOL EFFLUX PUMP RV0191"/>
    <property type="match status" value="1"/>
</dbReference>
<keyword evidence="3 6" id="KW-0812">Transmembrane</keyword>
<feature type="transmembrane region" description="Helical" evidence="6">
    <location>
        <begin position="153"/>
        <end position="175"/>
    </location>
</feature>
<dbReference type="AlphaFoldDB" id="A0A4V2YDA2"/>
<dbReference type="InterPro" id="IPR011701">
    <property type="entry name" value="MFS"/>
</dbReference>
<evidence type="ECO:0000256" key="1">
    <source>
        <dbReference type="ARBA" id="ARBA00004651"/>
    </source>
</evidence>
<sequence>MHEMLPPYSQILESQVRTLPLSPRRANAALLMLAVSTFSYVTVEVLPIGLLTVMADDLGRSRSEVGLLVTGYAVVVVLASIPLVRLTHHLPRRPVLGSTLGVMALATTVATVAPTYEVLFAARLVTGLSQALFWAIAPPIATSLFPPQVRGRVVARLAIGTALAPVLGIPLGTWLGEQAGWRVPFAVMAGLGAAACVGIACLLPAVEVRNGASGRGSDPDVRRYAVLIVASAVGVTGFLTFNTYVTPFLLDITGFSSDALGPMLLASGAGGMIGTLVAGRVLDRYPWGTVVVPFAVLAGALGGLFAVGSWKVPTVLLIALLGMAFSAMAVAAQSRTLQVAPGSTDMASAGTSSAFNVGIAAGAFVGGALIDGPGVRSVALVGAVLAAAAALVMLGEPVLARRRVRVAECNHDRPGRQVCEDAA</sequence>
<dbReference type="InterPro" id="IPR036259">
    <property type="entry name" value="MFS_trans_sf"/>
</dbReference>
<gene>
    <name evidence="8" type="ORF">E1218_32765</name>
</gene>
<dbReference type="SUPFAM" id="SSF103473">
    <property type="entry name" value="MFS general substrate transporter"/>
    <property type="match status" value="1"/>
</dbReference>
<keyword evidence="5 6" id="KW-0472">Membrane</keyword>
<feature type="transmembrane region" description="Helical" evidence="6">
    <location>
        <begin position="259"/>
        <end position="278"/>
    </location>
</feature>
<feature type="domain" description="Major facilitator superfamily (MFS) profile" evidence="7">
    <location>
        <begin position="28"/>
        <end position="400"/>
    </location>
</feature>
<evidence type="ECO:0000259" key="7">
    <source>
        <dbReference type="PROSITE" id="PS50850"/>
    </source>
</evidence>
<dbReference type="Gene3D" id="1.20.1250.20">
    <property type="entry name" value="MFS general substrate transporter like domains"/>
    <property type="match status" value="1"/>
</dbReference>
<keyword evidence="2" id="KW-1003">Cell membrane</keyword>
<evidence type="ECO:0000256" key="6">
    <source>
        <dbReference type="SAM" id="Phobius"/>
    </source>
</evidence>
<name>A0A4V2YDA2_9ACTN</name>
<protein>
    <submittedName>
        <fullName evidence="8">MFS transporter</fullName>
    </submittedName>
</protein>
<comment type="caution">
    <text evidence="8">The sequence shown here is derived from an EMBL/GenBank/DDBJ whole genome shotgun (WGS) entry which is preliminary data.</text>
</comment>
<feature type="transmembrane region" description="Helical" evidence="6">
    <location>
        <begin position="65"/>
        <end position="83"/>
    </location>
</feature>
<feature type="transmembrane region" description="Helical" evidence="6">
    <location>
        <begin position="120"/>
        <end position="141"/>
    </location>
</feature>
<dbReference type="InterPro" id="IPR050189">
    <property type="entry name" value="MFS_Efflux_Transporters"/>
</dbReference>
<dbReference type="PROSITE" id="PS50850">
    <property type="entry name" value="MFS"/>
    <property type="match status" value="1"/>
</dbReference>
<comment type="subcellular location">
    <subcellularLocation>
        <location evidence="1">Cell membrane</location>
        <topology evidence="1">Multi-pass membrane protein</topology>
    </subcellularLocation>
</comment>
<evidence type="ECO:0000256" key="2">
    <source>
        <dbReference type="ARBA" id="ARBA00022475"/>
    </source>
</evidence>
<evidence type="ECO:0000256" key="4">
    <source>
        <dbReference type="ARBA" id="ARBA00022989"/>
    </source>
</evidence>
<reference evidence="8 9" key="1">
    <citation type="submission" date="2019-02" db="EMBL/GenBank/DDBJ databases">
        <title>Draft genome sequences of novel Actinobacteria.</title>
        <authorList>
            <person name="Sahin N."/>
            <person name="Ay H."/>
            <person name="Saygin H."/>
        </authorList>
    </citation>
    <scope>NUCLEOTIDE SEQUENCE [LARGE SCALE GENOMIC DNA]</scope>
    <source>
        <strain evidence="8 9">16K104</strain>
    </source>
</reference>
<feature type="transmembrane region" description="Helical" evidence="6">
    <location>
        <begin position="376"/>
        <end position="395"/>
    </location>
</feature>
<proteinExistence type="predicted"/>
<feature type="transmembrane region" description="Helical" evidence="6">
    <location>
        <begin position="224"/>
        <end position="247"/>
    </location>
</feature>
<dbReference type="OrthoDB" id="9814237at2"/>
<feature type="transmembrane region" description="Helical" evidence="6">
    <location>
        <begin position="95"/>
        <end position="114"/>
    </location>
</feature>
<accession>A0A4V2YDA2</accession>
<dbReference type="EMBL" id="SMKR01000224">
    <property type="protein sequence ID" value="TDD14626.1"/>
    <property type="molecule type" value="Genomic_DNA"/>
</dbReference>
<feature type="transmembrane region" description="Helical" evidence="6">
    <location>
        <begin position="181"/>
        <end position="203"/>
    </location>
</feature>
<feature type="transmembrane region" description="Helical" evidence="6">
    <location>
        <begin position="285"/>
        <end position="306"/>
    </location>
</feature>
<organism evidence="8 9">
    <name type="scientific">Kribbella turkmenica</name>
    <dbReference type="NCBI Taxonomy" id="2530375"/>
    <lineage>
        <taxon>Bacteria</taxon>
        <taxon>Bacillati</taxon>
        <taxon>Actinomycetota</taxon>
        <taxon>Actinomycetes</taxon>
        <taxon>Propionibacteriales</taxon>
        <taxon>Kribbellaceae</taxon>
        <taxon>Kribbella</taxon>
    </lineage>
</organism>
<dbReference type="GO" id="GO:0022857">
    <property type="term" value="F:transmembrane transporter activity"/>
    <property type="evidence" value="ECO:0007669"/>
    <property type="project" value="InterPro"/>
</dbReference>
<evidence type="ECO:0000313" key="8">
    <source>
        <dbReference type="EMBL" id="TDD14626.1"/>
    </source>
</evidence>
<keyword evidence="4 6" id="KW-1133">Transmembrane helix</keyword>
<dbReference type="InterPro" id="IPR020846">
    <property type="entry name" value="MFS_dom"/>
</dbReference>
<feature type="transmembrane region" description="Helical" evidence="6">
    <location>
        <begin position="312"/>
        <end position="332"/>
    </location>
</feature>
<evidence type="ECO:0000256" key="5">
    <source>
        <dbReference type="ARBA" id="ARBA00023136"/>
    </source>
</evidence>
<feature type="transmembrane region" description="Helical" evidence="6">
    <location>
        <begin position="29"/>
        <end position="53"/>
    </location>
</feature>
<dbReference type="Pfam" id="PF07690">
    <property type="entry name" value="MFS_1"/>
    <property type="match status" value="1"/>
</dbReference>
<feature type="transmembrane region" description="Helical" evidence="6">
    <location>
        <begin position="353"/>
        <end position="370"/>
    </location>
</feature>
<dbReference type="CDD" id="cd17324">
    <property type="entry name" value="MFS_NepI_like"/>
    <property type="match status" value="1"/>
</dbReference>
<dbReference type="PANTHER" id="PTHR43124">
    <property type="entry name" value="PURINE EFFLUX PUMP PBUE"/>
    <property type="match status" value="1"/>
</dbReference>
<dbReference type="Proteomes" id="UP000295172">
    <property type="component" value="Unassembled WGS sequence"/>
</dbReference>
<evidence type="ECO:0000256" key="3">
    <source>
        <dbReference type="ARBA" id="ARBA00022692"/>
    </source>
</evidence>
<dbReference type="GO" id="GO:0005886">
    <property type="term" value="C:plasma membrane"/>
    <property type="evidence" value="ECO:0007669"/>
    <property type="project" value="UniProtKB-SubCell"/>
</dbReference>
<evidence type="ECO:0000313" key="9">
    <source>
        <dbReference type="Proteomes" id="UP000295172"/>
    </source>
</evidence>